<proteinExistence type="predicted"/>
<dbReference type="OrthoDB" id="2290992at2759"/>
<dbReference type="AlphaFoldDB" id="A0A8H7VGD0"/>
<feature type="region of interest" description="Disordered" evidence="1">
    <location>
        <begin position="90"/>
        <end position="117"/>
    </location>
</feature>
<organism evidence="2 3">
    <name type="scientific">Circinella minor</name>
    <dbReference type="NCBI Taxonomy" id="1195481"/>
    <lineage>
        <taxon>Eukaryota</taxon>
        <taxon>Fungi</taxon>
        <taxon>Fungi incertae sedis</taxon>
        <taxon>Mucoromycota</taxon>
        <taxon>Mucoromycotina</taxon>
        <taxon>Mucoromycetes</taxon>
        <taxon>Mucorales</taxon>
        <taxon>Lichtheimiaceae</taxon>
        <taxon>Circinella</taxon>
    </lineage>
</organism>
<reference evidence="2 3" key="1">
    <citation type="submission" date="2020-12" db="EMBL/GenBank/DDBJ databases">
        <title>Metabolic potential, ecology and presence of endohyphal bacteria is reflected in genomic diversity of Mucoromycotina.</title>
        <authorList>
            <person name="Muszewska A."/>
            <person name="Okrasinska A."/>
            <person name="Steczkiewicz K."/>
            <person name="Drgas O."/>
            <person name="Orlowska M."/>
            <person name="Perlinska-Lenart U."/>
            <person name="Aleksandrzak-Piekarczyk T."/>
            <person name="Szatraj K."/>
            <person name="Zielenkiewicz U."/>
            <person name="Pilsyk S."/>
            <person name="Malc E."/>
            <person name="Mieczkowski P."/>
            <person name="Kruszewska J.S."/>
            <person name="Biernat P."/>
            <person name="Pawlowska J."/>
        </authorList>
    </citation>
    <scope>NUCLEOTIDE SEQUENCE [LARGE SCALE GENOMIC DNA]</scope>
    <source>
        <strain evidence="2 3">CBS 142.35</strain>
    </source>
</reference>
<feature type="compositionally biased region" description="Basic and acidic residues" evidence="1">
    <location>
        <begin position="96"/>
        <end position="107"/>
    </location>
</feature>
<accession>A0A8H7VGD0</accession>
<comment type="caution">
    <text evidence="2">The sequence shown here is derived from an EMBL/GenBank/DDBJ whole genome shotgun (WGS) entry which is preliminary data.</text>
</comment>
<gene>
    <name evidence="2" type="ORF">INT45_011871</name>
</gene>
<dbReference type="EMBL" id="JAEPRB010000517">
    <property type="protein sequence ID" value="KAG2215453.1"/>
    <property type="molecule type" value="Genomic_DNA"/>
</dbReference>
<dbReference type="Proteomes" id="UP000646827">
    <property type="component" value="Unassembled WGS sequence"/>
</dbReference>
<evidence type="ECO:0000313" key="2">
    <source>
        <dbReference type="EMBL" id="KAG2215453.1"/>
    </source>
</evidence>
<sequence length="228" mass="27372">MNNNIDNHDDFMEGDPQPYTRINQYIRDTYDDIVSNEELQYDFSLAAEQGVNKIVQRKMRCALQEHEVSFPEVPEFARRVRRMCKDHFRNKRGHFRHDPTKQADINRRNRRRNRKQKVSVIKLTRRRKMLDLHRRSLEEEFPAAGMDMLLNRQYMSDEESDDEYPTTSPILVLRPTYRSNNANMFLDRLDQMHVANISIRRHQSSRATRSIISVERPVPGELPRWMKQ</sequence>
<protein>
    <submittedName>
        <fullName evidence="2">Uncharacterized protein</fullName>
    </submittedName>
</protein>
<evidence type="ECO:0000256" key="1">
    <source>
        <dbReference type="SAM" id="MobiDB-lite"/>
    </source>
</evidence>
<feature type="compositionally biased region" description="Basic residues" evidence="1">
    <location>
        <begin position="108"/>
        <end position="117"/>
    </location>
</feature>
<keyword evidence="3" id="KW-1185">Reference proteome</keyword>
<name>A0A8H7VGD0_9FUNG</name>
<evidence type="ECO:0000313" key="3">
    <source>
        <dbReference type="Proteomes" id="UP000646827"/>
    </source>
</evidence>